<evidence type="ECO:0000313" key="4">
    <source>
        <dbReference type="EMBL" id="KAK9056586.1"/>
    </source>
</evidence>
<dbReference type="InterPro" id="IPR035979">
    <property type="entry name" value="RBD_domain_sf"/>
</dbReference>
<dbReference type="Pfam" id="PF26168">
    <property type="entry name" value="Glyco_transf_N"/>
    <property type="match status" value="1"/>
</dbReference>
<keyword evidence="2" id="KW-0808">Transferase</keyword>
<dbReference type="FunFam" id="3.40.50.2000:FF:000055">
    <property type="entry name" value="Glycosyltransferase"/>
    <property type="match status" value="1"/>
</dbReference>
<keyword evidence="5" id="KW-1185">Reference proteome</keyword>
<comment type="similarity">
    <text evidence="1">Belongs to the UDP-glycosyltransferase family.</text>
</comment>
<organism evidence="4 5">
    <name type="scientific">Deinandra increscens subsp. villosa</name>
    <dbReference type="NCBI Taxonomy" id="3103831"/>
    <lineage>
        <taxon>Eukaryota</taxon>
        <taxon>Viridiplantae</taxon>
        <taxon>Streptophyta</taxon>
        <taxon>Embryophyta</taxon>
        <taxon>Tracheophyta</taxon>
        <taxon>Spermatophyta</taxon>
        <taxon>Magnoliopsida</taxon>
        <taxon>eudicotyledons</taxon>
        <taxon>Gunneridae</taxon>
        <taxon>Pentapetalae</taxon>
        <taxon>asterids</taxon>
        <taxon>campanulids</taxon>
        <taxon>Asterales</taxon>
        <taxon>Asteraceae</taxon>
        <taxon>Asteroideae</taxon>
        <taxon>Heliantheae alliance</taxon>
        <taxon>Madieae</taxon>
        <taxon>Madiinae</taxon>
        <taxon>Deinandra</taxon>
    </lineage>
</organism>
<dbReference type="SUPFAM" id="SSF53756">
    <property type="entry name" value="UDP-Glycosyltransferase/glycogen phosphorylase"/>
    <property type="match status" value="1"/>
</dbReference>
<reference evidence="4 5" key="1">
    <citation type="submission" date="2024-04" db="EMBL/GenBank/DDBJ databases">
        <title>The reference genome of an endangered Asteraceae, Deinandra increscens subsp. villosa, native to the Central Coast of California.</title>
        <authorList>
            <person name="Guilliams M."/>
            <person name="Hasenstab-Lehman K."/>
            <person name="Meyer R."/>
            <person name="Mcevoy S."/>
        </authorList>
    </citation>
    <scope>NUCLEOTIDE SEQUENCE [LARGE SCALE GENOMIC DNA]</scope>
    <source>
        <tissue evidence="4">Leaf</tissue>
    </source>
</reference>
<dbReference type="CDD" id="cd03784">
    <property type="entry name" value="GT1_Gtf-like"/>
    <property type="match status" value="1"/>
</dbReference>
<protein>
    <recommendedName>
        <fullName evidence="3">Glycosyltransferase N-terminal domain-containing protein</fullName>
    </recommendedName>
</protein>
<dbReference type="EMBL" id="JBCNJP010000024">
    <property type="protein sequence ID" value="KAK9056586.1"/>
    <property type="molecule type" value="Genomic_DNA"/>
</dbReference>
<gene>
    <name evidence="4" type="ORF">SSX86_023948</name>
</gene>
<dbReference type="GO" id="GO:0003676">
    <property type="term" value="F:nucleic acid binding"/>
    <property type="evidence" value="ECO:0007669"/>
    <property type="project" value="InterPro"/>
</dbReference>
<comment type="caution">
    <text evidence="4">The sequence shown here is derived from an EMBL/GenBank/DDBJ whole genome shotgun (WGS) entry which is preliminary data.</text>
</comment>
<proteinExistence type="inferred from homology"/>
<dbReference type="InterPro" id="IPR002213">
    <property type="entry name" value="UDP_glucos_trans"/>
</dbReference>
<name>A0AAP0CIE2_9ASTR</name>
<dbReference type="Gene3D" id="3.40.50.2000">
    <property type="entry name" value="Glycogen Phosphorylase B"/>
    <property type="match status" value="2"/>
</dbReference>
<sequence>MGSVAETKKPHAICIPFPAQGHINPMMKLAKLLHFRGFHISFVNNHYNHKRLQRSRGPSALDGLPDFRFYSISDGLPPSDAEVTQSMPALCQSLPKHSLEPFCELIATLNGSEEVPPVSCVISDGCMSFTLEAAERFGLPEVLFWTPSACGVLAYTHYRDLVQKEYIPLKDMSDMTNGYLETSLEWIPGMKNIRLKDFPSFIRTTDINDILLNYLITESGKIPRGLAIILNTFDALEQDSITPLLTINPKIFTIGPLHMMQQYLDHDERLKHIGSNLWKEDVSCIDWLDTKDPGTVVYVNFGSITVMTKEQLIEFGWGLANSKKDFLWITRSDIIGGDEAMMPTEFVEETKGRGMVTSWCPQEEHNGGEAISFFIYGFRDGTSISDLWRAAKDLGVVSDVFISRKKRFNKENFGFIRFKRVADLGAMERSLNQISVKGCRLKANLSKFPRDRLVSAERDLKTGVSRLASVVVKEGVSGVVPDGRVSFWDVLLGCTSPVVLEREPFSRPCKLKTVEVPEEEGDYAASFFGKALLVEAIDGASLCNLKSLRLEGGPSTFDVTYIGGLHALLIFNNKVEAVEFLGVKADPSHSSWLTKDSSGGSVVVLSESWRCIDELVVLSWKGMNYTACIKEDLAGWVSNFVEEESVPEPVNSSVASEDWGVGEAWEDEELFDTWQPEGGACLDGLGGGAVVEGE</sequence>
<evidence type="ECO:0000256" key="2">
    <source>
        <dbReference type="ARBA" id="ARBA00022679"/>
    </source>
</evidence>
<evidence type="ECO:0000259" key="3">
    <source>
        <dbReference type="Pfam" id="PF26168"/>
    </source>
</evidence>
<dbReference type="Proteomes" id="UP001408789">
    <property type="component" value="Unassembled WGS sequence"/>
</dbReference>
<dbReference type="GO" id="GO:0080043">
    <property type="term" value="F:quercetin 3-O-glucosyltransferase activity"/>
    <property type="evidence" value="ECO:0007669"/>
    <property type="project" value="TreeGrafter"/>
</dbReference>
<dbReference type="PANTHER" id="PTHR11926:SF1498">
    <property type="entry name" value="GLYCOSYLTRANSFERASE"/>
    <property type="match status" value="1"/>
</dbReference>
<dbReference type="InterPro" id="IPR058980">
    <property type="entry name" value="Glyco_transf_N"/>
</dbReference>
<dbReference type="PANTHER" id="PTHR11926">
    <property type="entry name" value="GLUCOSYL/GLUCURONOSYL TRANSFERASES"/>
    <property type="match status" value="1"/>
</dbReference>
<accession>A0AAP0CIE2</accession>
<feature type="domain" description="Glycosyltransferase N-terminal" evidence="3">
    <location>
        <begin position="13"/>
        <end position="136"/>
    </location>
</feature>
<evidence type="ECO:0000313" key="5">
    <source>
        <dbReference type="Proteomes" id="UP001408789"/>
    </source>
</evidence>
<dbReference type="AlphaFoldDB" id="A0AAP0CIE2"/>
<dbReference type="CDD" id="cd00590">
    <property type="entry name" value="RRM_SF"/>
    <property type="match status" value="1"/>
</dbReference>
<evidence type="ECO:0000256" key="1">
    <source>
        <dbReference type="ARBA" id="ARBA00009995"/>
    </source>
</evidence>
<dbReference type="SUPFAM" id="SSF54928">
    <property type="entry name" value="RNA-binding domain, RBD"/>
    <property type="match status" value="1"/>
</dbReference>
<dbReference type="GO" id="GO:0080044">
    <property type="term" value="F:quercetin 7-O-glucosyltransferase activity"/>
    <property type="evidence" value="ECO:0007669"/>
    <property type="project" value="TreeGrafter"/>
</dbReference>